<name>A0A0X1KN20_9EURY</name>
<evidence type="ECO:0000313" key="3">
    <source>
        <dbReference type="Proteomes" id="UP000062043"/>
    </source>
</evidence>
<dbReference type="GeneID" id="27134721"/>
<dbReference type="OrthoDB" id="102074at2157"/>
<keyword evidence="1" id="KW-0472">Membrane</keyword>
<dbReference type="Proteomes" id="UP000062043">
    <property type="component" value="Chromosome"/>
</dbReference>
<feature type="transmembrane region" description="Helical" evidence="1">
    <location>
        <begin position="12"/>
        <end position="33"/>
    </location>
</feature>
<dbReference type="RefSeq" id="WP_062371029.1">
    <property type="nucleotide sequence ID" value="NZ_CP007140.1"/>
</dbReference>
<keyword evidence="1" id="KW-1133">Transmembrane helix</keyword>
<organism evidence="2 3">
    <name type="scientific">Thermococcus guaymasensis DSM 11113</name>
    <dbReference type="NCBI Taxonomy" id="1432656"/>
    <lineage>
        <taxon>Archaea</taxon>
        <taxon>Methanobacteriati</taxon>
        <taxon>Methanobacteriota</taxon>
        <taxon>Thermococci</taxon>
        <taxon>Thermococcales</taxon>
        <taxon>Thermococcaceae</taxon>
        <taxon>Thermococcus</taxon>
    </lineage>
</organism>
<sequence>MLFYNVPLLMHFPRFVFLGYPLLMGIVEAYLLVVLEKGKFPVRLLLTYFIIAIVFEFPYAAVRSENGGLVLFVLTWYITAPLGLVLLITSYRPRKTP</sequence>
<evidence type="ECO:0000256" key="1">
    <source>
        <dbReference type="SAM" id="Phobius"/>
    </source>
</evidence>
<dbReference type="STRING" id="1432656.X802_03510"/>
<accession>A0A0X1KN20</accession>
<keyword evidence="1" id="KW-0812">Transmembrane</keyword>
<proteinExistence type="predicted"/>
<keyword evidence="3" id="KW-1185">Reference proteome</keyword>
<feature type="transmembrane region" description="Helical" evidence="1">
    <location>
        <begin position="68"/>
        <end position="88"/>
    </location>
</feature>
<reference evidence="2 3" key="1">
    <citation type="submission" date="2014-01" db="EMBL/GenBank/DDBJ databases">
        <title>Genome sequencing of Thermococcus guaymasensis.</title>
        <authorList>
            <person name="Zhang X."/>
            <person name="Alvare G."/>
            <person name="Fristensky B."/>
            <person name="Chen L."/>
            <person name="Suen T."/>
            <person name="Chen Q."/>
            <person name="Ma K."/>
        </authorList>
    </citation>
    <scope>NUCLEOTIDE SEQUENCE [LARGE SCALE GENOMIC DNA]</scope>
    <source>
        <strain evidence="2 3">DSM 11113</strain>
    </source>
</reference>
<dbReference type="PATRIC" id="fig|1432656.3.peg.678"/>
<protein>
    <submittedName>
        <fullName evidence="2">Uncharacterized protein</fullName>
    </submittedName>
</protein>
<evidence type="ECO:0000313" key="2">
    <source>
        <dbReference type="EMBL" id="AJC72692.1"/>
    </source>
</evidence>
<dbReference type="EMBL" id="CP007140">
    <property type="protein sequence ID" value="AJC72692.1"/>
    <property type="molecule type" value="Genomic_DNA"/>
</dbReference>
<dbReference type="KEGG" id="tgy:X802_03510"/>
<feature type="transmembrane region" description="Helical" evidence="1">
    <location>
        <begin position="45"/>
        <end position="62"/>
    </location>
</feature>
<dbReference type="AlphaFoldDB" id="A0A0X1KN20"/>
<gene>
    <name evidence="2" type="ORF">X802_03510</name>
</gene>